<dbReference type="InterPro" id="IPR052634">
    <property type="entry name" value="Sperm_flagellar-bone_growth"/>
</dbReference>
<dbReference type="Pfam" id="PF03645">
    <property type="entry name" value="Tctex-1"/>
    <property type="match status" value="1"/>
</dbReference>
<dbReference type="PANTHER" id="PTHR14919:SF0">
    <property type="entry name" value="SPERM FLAGELLAR PROTEIN 2"/>
    <property type="match status" value="1"/>
</dbReference>
<gene>
    <name evidence="3" type="ORF">THRCLA_00055</name>
</gene>
<dbReference type="Proteomes" id="UP000243217">
    <property type="component" value="Unassembled WGS sequence"/>
</dbReference>
<dbReference type="InterPro" id="IPR038586">
    <property type="entry name" value="Tctex-1-like_sf"/>
</dbReference>
<protein>
    <recommendedName>
        <fullName evidence="2">Calponin-homology (CH) domain-containing protein</fullName>
    </recommendedName>
</protein>
<dbReference type="EMBL" id="JNBS01000019">
    <property type="protein sequence ID" value="OQS07966.1"/>
    <property type="molecule type" value="Genomic_DNA"/>
</dbReference>
<dbReference type="STRING" id="74557.A0A1W0ACE1"/>
<feature type="domain" description="Calponin-homology (CH)" evidence="2">
    <location>
        <begin position="292"/>
        <end position="395"/>
    </location>
</feature>
<comment type="caution">
    <text evidence="3">The sequence shown here is derived from an EMBL/GenBank/DDBJ whole genome shotgun (WGS) entry which is preliminary data.</text>
</comment>
<dbReference type="Pfam" id="PF06294">
    <property type="entry name" value="CH_2"/>
    <property type="match status" value="1"/>
</dbReference>
<feature type="region of interest" description="Disordered" evidence="1">
    <location>
        <begin position="398"/>
        <end position="423"/>
    </location>
</feature>
<dbReference type="InterPro" id="IPR036872">
    <property type="entry name" value="CH_dom_sf"/>
</dbReference>
<dbReference type="OrthoDB" id="62528at2759"/>
<dbReference type="Gene3D" id="3.30.1140.40">
    <property type="entry name" value="Tctex-1"/>
    <property type="match status" value="1"/>
</dbReference>
<dbReference type="Gene3D" id="1.10.418.10">
    <property type="entry name" value="Calponin-like domain"/>
    <property type="match status" value="1"/>
</dbReference>
<dbReference type="CDD" id="cd21455">
    <property type="entry name" value="DLC-like_DYNLT1_DYNLT3"/>
    <property type="match status" value="1"/>
</dbReference>
<reference evidence="3 4" key="1">
    <citation type="journal article" date="2014" name="Genome Biol. Evol.">
        <title>The secreted proteins of Achlya hypogyna and Thraustotheca clavata identify the ancestral oomycete secretome and reveal gene acquisitions by horizontal gene transfer.</title>
        <authorList>
            <person name="Misner I."/>
            <person name="Blouin N."/>
            <person name="Leonard G."/>
            <person name="Richards T.A."/>
            <person name="Lane C.E."/>
        </authorList>
    </citation>
    <scope>NUCLEOTIDE SEQUENCE [LARGE SCALE GENOMIC DNA]</scope>
    <source>
        <strain evidence="3 4">ATCC 34112</strain>
    </source>
</reference>
<dbReference type="InterPro" id="IPR010441">
    <property type="entry name" value="CH_2"/>
</dbReference>
<evidence type="ECO:0000259" key="2">
    <source>
        <dbReference type="PROSITE" id="PS50021"/>
    </source>
</evidence>
<organism evidence="3 4">
    <name type="scientific">Thraustotheca clavata</name>
    <dbReference type="NCBI Taxonomy" id="74557"/>
    <lineage>
        <taxon>Eukaryota</taxon>
        <taxon>Sar</taxon>
        <taxon>Stramenopiles</taxon>
        <taxon>Oomycota</taxon>
        <taxon>Saprolegniomycetes</taxon>
        <taxon>Saprolegniales</taxon>
        <taxon>Achlyaceae</taxon>
        <taxon>Thraustotheca</taxon>
    </lineage>
</organism>
<dbReference type="Gene3D" id="3.40.50.300">
    <property type="entry name" value="P-loop containing nucleotide triphosphate hydrolases"/>
    <property type="match status" value="1"/>
</dbReference>
<dbReference type="GO" id="GO:0005737">
    <property type="term" value="C:cytoplasm"/>
    <property type="evidence" value="ECO:0007669"/>
    <property type="project" value="UniProtKB-ARBA"/>
</dbReference>
<accession>A0A1W0ACE1</accession>
<dbReference type="InterPro" id="IPR027417">
    <property type="entry name" value="P-loop_NTPase"/>
</dbReference>
<feature type="region of interest" description="Disordered" evidence="1">
    <location>
        <begin position="481"/>
        <end position="503"/>
    </location>
</feature>
<evidence type="ECO:0000256" key="1">
    <source>
        <dbReference type="SAM" id="MobiDB-lite"/>
    </source>
</evidence>
<dbReference type="PANTHER" id="PTHR14919">
    <property type="entry name" value="KPL2-RELATED"/>
    <property type="match status" value="1"/>
</dbReference>
<dbReference type="InterPro" id="IPR005334">
    <property type="entry name" value="Tctex-1-like"/>
</dbReference>
<sequence length="1714" mass="197617">MTQRVQDAETGEWLEIEAPLNIDRAVMKCNYAAAGMYSPNKLEKGEIHCETQSTRALGGQINWGKRMNAMRANYERKARESLRGLEEQMQDPSLTKEKGRELQVKILDKVKLQLKTQLSQLVTEEMTREAERQELYAAQVSEHERKRMHEKHTREREYYKTLIEHSKEENNMLYNRFEIMVDDLQSSEELAFVAEEVDRIILQTVDYILRDQTYDDNNVAHWVDSICDGIMKGLGELRKPLKYIVSCIIMQKNGAGVHSAVSCHWDTAIDGAHVVKWPSDKHKDHSPSNKVPFMSALLLAWLNGEIKLERSIQSLEKDLSNGYLLGQLLIHLGIDQDSSYNDTDVVSSVLANFEQLATSLRHADITLPVELVRGIMMEKKGAVAKLLIQIKNYVDRKQSKPHHLEPSTASLRPPPAGKSRHMPHIEPADAKERFVDNLISTIDPSDWNNHNRVDMAIHLRKFSEFMWNTEENTANFFANEKEKQLNQKQQQRSSELTHTHEKQSFLKQWTDKGLEEWTANQKHKCNREAEELQFELSLRERRRVIVAHQNDAAAMDLADGVSSFDKNFKRLGISNGDDDNPQRLTPIQGTGLEHLVELERRVEACHFRPSSNIQMMKELREKRKMHLNAQRERASRRRKMLVDQTRNTIQVNRKQEETELLHRLVVVGKRRRESLAQLWEARHQHNKAKEETNTTLVVKKDKFVGELEDAVATSLQALHEQVMAPEIVAKREEILRVAQEENRAHNERKHLAHTVLCTSVLNMFLDFVHVIISIREKEQQPLQPSVYRALKQQFISGEIYGQHHKGKPVPTEFSTTELHFLVRDYLQCRGPFTVPGLSKSIECEQSTIITQTLHRLATMPEEELLNTSWPAIEPLQHPYLICWYAKDSKSILASTMALAWRMQLITIEMCIDRCTKQSERGKPIAGEKPSPLEVEMAALATKAAQAKAKTGHIADNMVSDMVCKAVLHIFLSSQQDPSFLGLVLVNYPRTKDEAKQFEIEMIKHLTELSDTEASARLTQLMAGIEDKPDTPRPQSSIDWVIFVDTPTQLLIENDDKKDEMISRCEAWTSTASSLQAFWKPFGCVFTVGINDPTDYAIKESLNALIRQPPLQSHLLQTTDSIAFTELLNHTKQIRRQSMPRDELLICRHLCGELKLPKITIHELDQDLRINDIDVIATRRMNIMHIFYEGIFQISHIVVSFRRKLLELLSGNQSQQSQINQALHKLHHLNKTNSKQYQLASKQIIMGLEVSLGDIVDDLRKCANEFIHTDASWPLAVDEYIEQLKTWAKTFIEIEKQYYHRRKLHFETYYTVVEPTPSNSRVQPRSPELKAAFIEISTTSSLNQFLGNLVAEILGDDDPQEDNERNQVLGVELDTFLQHVIVIVKFIDKLIDTIMPLKEREFESFELIIMENVQQEFHFIQKVISCIPSHVINNDWTNVLWPRVQSLLTPLDGHGICIAQHYNFITIPALHRLISTLKAVAAQATTIPLSTFIQVNIELATKEQWPTIWTSFTAISNAGLAFCCMNHKQVEWQRLVLSIMTAQYLPLPRSHDLEKIQLHFKSQYGNIDLDAFWTDRDEFMKIPMWFNDLKDAKALKELLYDVFSKDDGRIVVADFLLYECISTYPLDIIQVYHNNMASFSRGLGKAYKLLYHWNEQYEWNTAKTELLCKFAGVPIIPNLNGTDEENFLEACASEIPCLANKFILYNFYDYLVENL</sequence>
<evidence type="ECO:0000313" key="3">
    <source>
        <dbReference type="EMBL" id="OQS07966.1"/>
    </source>
</evidence>
<name>A0A1W0ACE1_9STRA</name>
<evidence type="ECO:0000313" key="4">
    <source>
        <dbReference type="Proteomes" id="UP000243217"/>
    </source>
</evidence>
<keyword evidence="4" id="KW-1185">Reference proteome</keyword>
<dbReference type="PROSITE" id="PS50021">
    <property type="entry name" value="CH"/>
    <property type="match status" value="1"/>
</dbReference>
<proteinExistence type="predicted"/>
<dbReference type="InterPro" id="IPR001715">
    <property type="entry name" value="CH_dom"/>
</dbReference>